<accession>A0AAD5LBV4</accession>
<comment type="caution">
    <text evidence="1">The sequence shown here is derived from an EMBL/GenBank/DDBJ whole genome shotgun (WGS) entry which is preliminary data.</text>
</comment>
<dbReference type="AlphaFoldDB" id="A0AAD5LBV4"/>
<dbReference type="EMBL" id="WJBH02000005">
    <property type="protein sequence ID" value="KAI9559358.1"/>
    <property type="molecule type" value="Genomic_DNA"/>
</dbReference>
<dbReference type="Proteomes" id="UP000820818">
    <property type="component" value="Linkage Group LG5"/>
</dbReference>
<protein>
    <submittedName>
        <fullName evidence="1">Uncharacterized protein</fullName>
    </submittedName>
</protein>
<sequence>MDRDQGGLVRRQVRADLTVETVLGTHTPGFHYLVDKGKSLSVRCLRRPKANLGQWRLPHLMAVTMRQDSAARP</sequence>
<keyword evidence="2" id="KW-1185">Reference proteome</keyword>
<name>A0AAD5LBV4_9CRUS</name>
<evidence type="ECO:0000313" key="1">
    <source>
        <dbReference type="EMBL" id="KAI9559358.1"/>
    </source>
</evidence>
<organism evidence="1 2">
    <name type="scientific">Daphnia sinensis</name>
    <dbReference type="NCBI Taxonomy" id="1820382"/>
    <lineage>
        <taxon>Eukaryota</taxon>
        <taxon>Metazoa</taxon>
        <taxon>Ecdysozoa</taxon>
        <taxon>Arthropoda</taxon>
        <taxon>Crustacea</taxon>
        <taxon>Branchiopoda</taxon>
        <taxon>Diplostraca</taxon>
        <taxon>Cladocera</taxon>
        <taxon>Anomopoda</taxon>
        <taxon>Daphniidae</taxon>
        <taxon>Daphnia</taxon>
        <taxon>Daphnia similis group</taxon>
    </lineage>
</organism>
<reference evidence="1 2" key="1">
    <citation type="submission" date="2022-05" db="EMBL/GenBank/DDBJ databases">
        <title>A multi-omics perspective on studying reproductive biology in Daphnia sinensis.</title>
        <authorList>
            <person name="Jia J."/>
        </authorList>
    </citation>
    <scope>NUCLEOTIDE SEQUENCE [LARGE SCALE GENOMIC DNA]</scope>
    <source>
        <strain evidence="1 2">WSL</strain>
    </source>
</reference>
<evidence type="ECO:0000313" key="2">
    <source>
        <dbReference type="Proteomes" id="UP000820818"/>
    </source>
</evidence>
<gene>
    <name evidence="1" type="ORF">GHT06_016147</name>
</gene>
<proteinExistence type="predicted"/>